<comment type="caution">
    <text evidence="3">The sequence shown here is derived from an EMBL/GenBank/DDBJ whole genome shotgun (WGS) entry which is preliminary data.</text>
</comment>
<dbReference type="PANTHER" id="PTHR47976:SF2">
    <property type="entry name" value="RECEPTOR-LIKE SERINE_THREONINE-PROTEIN KINASE"/>
    <property type="match status" value="1"/>
</dbReference>
<evidence type="ECO:0000259" key="2">
    <source>
        <dbReference type="PROSITE" id="PS50011"/>
    </source>
</evidence>
<keyword evidence="1" id="KW-0732">Signal</keyword>
<dbReference type="GO" id="GO:0004672">
    <property type="term" value="F:protein kinase activity"/>
    <property type="evidence" value="ECO:0007669"/>
    <property type="project" value="InterPro"/>
</dbReference>
<dbReference type="InterPro" id="IPR008271">
    <property type="entry name" value="Ser/Thr_kinase_AS"/>
</dbReference>
<dbReference type="InterPro" id="IPR051343">
    <property type="entry name" value="G-type_lectin_kinases/EP1-like"/>
</dbReference>
<accession>A0AAW2W599</accession>
<dbReference type="InterPro" id="IPR000719">
    <property type="entry name" value="Prot_kinase_dom"/>
</dbReference>
<dbReference type="PROSITE" id="PS50011">
    <property type="entry name" value="PROTEIN_KINASE_DOM"/>
    <property type="match status" value="1"/>
</dbReference>
<dbReference type="Pfam" id="PF00069">
    <property type="entry name" value="Pkinase"/>
    <property type="match status" value="1"/>
</dbReference>
<protein>
    <submittedName>
        <fullName evidence="3">G-type lectin S-receptor-like serine/threonine-protein kinase</fullName>
    </submittedName>
</protein>
<reference evidence="3" key="2">
    <citation type="journal article" date="2024" name="Plant">
        <title>Genomic evolution and insights into agronomic trait innovations of Sesamum species.</title>
        <authorList>
            <person name="Miao H."/>
            <person name="Wang L."/>
            <person name="Qu L."/>
            <person name="Liu H."/>
            <person name="Sun Y."/>
            <person name="Le M."/>
            <person name="Wang Q."/>
            <person name="Wei S."/>
            <person name="Zheng Y."/>
            <person name="Lin W."/>
            <person name="Duan Y."/>
            <person name="Cao H."/>
            <person name="Xiong S."/>
            <person name="Wang X."/>
            <person name="Wei L."/>
            <person name="Li C."/>
            <person name="Ma Q."/>
            <person name="Ju M."/>
            <person name="Zhao R."/>
            <person name="Li G."/>
            <person name="Mu C."/>
            <person name="Tian Q."/>
            <person name="Mei H."/>
            <person name="Zhang T."/>
            <person name="Gao T."/>
            <person name="Zhang H."/>
        </authorList>
    </citation>
    <scope>NUCLEOTIDE SEQUENCE</scope>
    <source>
        <strain evidence="3">G02</strain>
    </source>
</reference>
<keyword evidence="3" id="KW-0808">Transferase</keyword>
<organism evidence="3">
    <name type="scientific">Sesamum radiatum</name>
    <name type="common">Black benniseed</name>
    <dbReference type="NCBI Taxonomy" id="300843"/>
    <lineage>
        <taxon>Eukaryota</taxon>
        <taxon>Viridiplantae</taxon>
        <taxon>Streptophyta</taxon>
        <taxon>Embryophyta</taxon>
        <taxon>Tracheophyta</taxon>
        <taxon>Spermatophyta</taxon>
        <taxon>Magnoliopsida</taxon>
        <taxon>eudicotyledons</taxon>
        <taxon>Gunneridae</taxon>
        <taxon>Pentapetalae</taxon>
        <taxon>asterids</taxon>
        <taxon>lamiids</taxon>
        <taxon>Lamiales</taxon>
        <taxon>Pedaliaceae</taxon>
        <taxon>Sesamum</taxon>
    </lineage>
</organism>
<dbReference type="SUPFAM" id="SSF56112">
    <property type="entry name" value="Protein kinase-like (PK-like)"/>
    <property type="match status" value="1"/>
</dbReference>
<keyword evidence="3" id="KW-0418">Kinase</keyword>
<name>A0AAW2W599_SESRA</name>
<sequence length="214" mass="24116">MNNGSLASLLFSISRPRWNQRLQIAFGIARGLTYLHEECSTQIIHCDIKPQNILLDEYLVPKISDFGLAKLLLSEQSRVARTHPRGMVGYFAPEWFRKASITAKVDVYSFGVMLLEIVCCMSSVKFGMGDDEDEGLVDWAYECYSQEKLEMLVEDDEEARNDMKGVARVVMVGIWCIQEDPSLRPSMRRVTQMLEGVAEVSDPPSPSFFASSSS</sequence>
<dbReference type="AlphaFoldDB" id="A0AAW2W599"/>
<gene>
    <name evidence="3" type="ORF">Sradi_0393700</name>
</gene>
<dbReference type="SMART" id="SM00220">
    <property type="entry name" value="S_TKc"/>
    <property type="match status" value="1"/>
</dbReference>
<dbReference type="InterPro" id="IPR011009">
    <property type="entry name" value="Kinase-like_dom_sf"/>
</dbReference>
<dbReference type="GO" id="GO:0005524">
    <property type="term" value="F:ATP binding"/>
    <property type="evidence" value="ECO:0007669"/>
    <property type="project" value="InterPro"/>
</dbReference>
<proteinExistence type="predicted"/>
<dbReference type="PANTHER" id="PTHR47976">
    <property type="entry name" value="G-TYPE LECTIN S-RECEPTOR-LIKE SERINE/THREONINE-PROTEIN KINASE SD2-5"/>
    <property type="match status" value="1"/>
</dbReference>
<dbReference type="Gene3D" id="1.10.510.10">
    <property type="entry name" value="Transferase(Phosphotransferase) domain 1"/>
    <property type="match status" value="1"/>
</dbReference>
<reference evidence="3" key="1">
    <citation type="submission" date="2020-06" db="EMBL/GenBank/DDBJ databases">
        <authorList>
            <person name="Li T."/>
            <person name="Hu X."/>
            <person name="Zhang T."/>
            <person name="Song X."/>
            <person name="Zhang H."/>
            <person name="Dai N."/>
            <person name="Sheng W."/>
            <person name="Hou X."/>
            <person name="Wei L."/>
        </authorList>
    </citation>
    <scope>NUCLEOTIDE SEQUENCE</scope>
    <source>
        <strain evidence="3">G02</strain>
        <tissue evidence="3">Leaf</tissue>
    </source>
</reference>
<dbReference type="PROSITE" id="PS00108">
    <property type="entry name" value="PROTEIN_KINASE_ST"/>
    <property type="match status" value="1"/>
</dbReference>
<feature type="domain" description="Protein kinase" evidence="2">
    <location>
        <begin position="1"/>
        <end position="208"/>
    </location>
</feature>
<evidence type="ECO:0000256" key="1">
    <source>
        <dbReference type="ARBA" id="ARBA00022729"/>
    </source>
</evidence>
<dbReference type="EMBL" id="JACGWJ010000002">
    <property type="protein sequence ID" value="KAL0436858.1"/>
    <property type="molecule type" value="Genomic_DNA"/>
</dbReference>
<evidence type="ECO:0000313" key="3">
    <source>
        <dbReference type="EMBL" id="KAL0436858.1"/>
    </source>
</evidence>
<dbReference type="FunFam" id="1.10.510.10:FF:000237">
    <property type="entry name" value="G-type lectin S-receptor-like serine/threonine-protein kinase"/>
    <property type="match status" value="1"/>
</dbReference>